<dbReference type="OrthoDB" id="9787732at2"/>
<dbReference type="PANTHER" id="PTHR38480">
    <property type="entry name" value="SLR0254 PROTEIN"/>
    <property type="match status" value="1"/>
</dbReference>
<dbReference type="GO" id="GO:0016020">
    <property type="term" value="C:membrane"/>
    <property type="evidence" value="ECO:0007669"/>
    <property type="project" value="UniProtKB-SubCell"/>
</dbReference>
<evidence type="ECO:0000256" key="1">
    <source>
        <dbReference type="ARBA" id="ARBA00004141"/>
    </source>
</evidence>
<accession>M0QES1</accession>
<dbReference type="RefSeq" id="WP_007617393.1">
    <property type="nucleotide sequence ID" value="NZ_BANX01000005.1"/>
</dbReference>
<name>M0QES1_9ACTN</name>
<keyword evidence="4 5" id="KW-0472">Membrane</keyword>
<evidence type="ECO:0000256" key="5">
    <source>
        <dbReference type="SAM" id="Phobius"/>
    </source>
</evidence>
<dbReference type="eggNOG" id="COG1714">
    <property type="taxonomic scope" value="Bacteria"/>
</dbReference>
<protein>
    <recommendedName>
        <fullName evidence="6">RDD domain-containing protein</fullName>
    </recommendedName>
</protein>
<comment type="subcellular location">
    <subcellularLocation>
        <location evidence="1">Membrane</location>
        <topology evidence="1">Multi-pass membrane protein</topology>
    </subcellularLocation>
</comment>
<dbReference type="STRING" id="1223545.GS4_05_00240"/>
<sequence length="279" mass="29945">MYGPPPPPVPTTAITSGTVGVGRDDLVSGEAVALDLPPAGIGLRILSGLIDLLVGYLAWAGLRWLAIRAFGESDDALFIAINTLTVITALVVIPTALETYSRGKTLGHFVVGLRTVRDDAGPIGFRQALGRAMLGVIEIYGCLGAPAFLAAVCTRKGKRFGDLLAGTYVIRDRHRISLPEPPPMPPGLQPWAQFADIAPLPDPLAIAIRQFLGRREKMSPPARAMMADRLLTATAPFVAPAPPPGAPTEELLVAIMAERRRRDSERIARDENLRSRLLR</sequence>
<organism evidence="7 8">
    <name type="scientific">Gordonia soli NBRC 108243</name>
    <dbReference type="NCBI Taxonomy" id="1223545"/>
    <lineage>
        <taxon>Bacteria</taxon>
        <taxon>Bacillati</taxon>
        <taxon>Actinomycetota</taxon>
        <taxon>Actinomycetes</taxon>
        <taxon>Mycobacteriales</taxon>
        <taxon>Gordoniaceae</taxon>
        <taxon>Gordonia</taxon>
    </lineage>
</organism>
<dbReference type="InterPro" id="IPR010432">
    <property type="entry name" value="RDD"/>
</dbReference>
<dbReference type="Pfam" id="PF06271">
    <property type="entry name" value="RDD"/>
    <property type="match status" value="1"/>
</dbReference>
<keyword evidence="2 5" id="KW-0812">Transmembrane</keyword>
<feature type="transmembrane region" description="Helical" evidence="5">
    <location>
        <begin position="45"/>
        <end position="65"/>
    </location>
</feature>
<evidence type="ECO:0000256" key="4">
    <source>
        <dbReference type="ARBA" id="ARBA00023136"/>
    </source>
</evidence>
<reference evidence="7 8" key="1">
    <citation type="submission" date="2013-01" db="EMBL/GenBank/DDBJ databases">
        <title>Whole genome shotgun sequence of Gordonia soli NBRC 108243.</title>
        <authorList>
            <person name="Isaki-Nakamura S."/>
            <person name="Hosoyama A."/>
            <person name="Tsuchikane K."/>
            <person name="Ando Y."/>
            <person name="Baba S."/>
            <person name="Ohji S."/>
            <person name="Hamada M."/>
            <person name="Tamura T."/>
            <person name="Yamazoe A."/>
            <person name="Yamazaki S."/>
            <person name="Fujita N."/>
        </authorList>
    </citation>
    <scope>NUCLEOTIDE SEQUENCE [LARGE SCALE GENOMIC DNA]</scope>
    <source>
        <strain evidence="7 8">NBRC 108243</strain>
    </source>
</reference>
<feature type="transmembrane region" description="Helical" evidence="5">
    <location>
        <begin position="132"/>
        <end position="153"/>
    </location>
</feature>
<evidence type="ECO:0000313" key="8">
    <source>
        <dbReference type="Proteomes" id="UP000011666"/>
    </source>
</evidence>
<feature type="transmembrane region" description="Helical" evidence="5">
    <location>
        <begin position="77"/>
        <end position="97"/>
    </location>
</feature>
<keyword evidence="3 5" id="KW-1133">Transmembrane helix</keyword>
<evidence type="ECO:0000256" key="3">
    <source>
        <dbReference type="ARBA" id="ARBA00022989"/>
    </source>
</evidence>
<comment type="caution">
    <text evidence="7">The sequence shown here is derived from an EMBL/GenBank/DDBJ whole genome shotgun (WGS) entry which is preliminary data.</text>
</comment>
<gene>
    <name evidence="7" type="ORF">GS4_05_00240</name>
</gene>
<dbReference type="AlphaFoldDB" id="M0QES1"/>
<feature type="domain" description="RDD" evidence="6">
    <location>
        <begin position="39"/>
        <end position="166"/>
    </location>
</feature>
<dbReference type="Proteomes" id="UP000011666">
    <property type="component" value="Unassembled WGS sequence"/>
</dbReference>
<evidence type="ECO:0000256" key="2">
    <source>
        <dbReference type="ARBA" id="ARBA00022692"/>
    </source>
</evidence>
<evidence type="ECO:0000259" key="6">
    <source>
        <dbReference type="Pfam" id="PF06271"/>
    </source>
</evidence>
<evidence type="ECO:0000313" key="7">
    <source>
        <dbReference type="EMBL" id="GAC66816.1"/>
    </source>
</evidence>
<keyword evidence="8" id="KW-1185">Reference proteome</keyword>
<proteinExistence type="predicted"/>
<dbReference type="PANTHER" id="PTHR38480:SF1">
    <property type="entry name" value="SLR0254 PROTEIN"/>
    <property type="match status" value="1"/>
</dbReference>
<dbReference type="EMBL" id="BANX01000005">
    <property type="protein sequence ID" value="GAC66816.1"/>
    <property type="molecule type" value="Genomic_DNA"/>
</dbReference>